<dbReference type="Proteomes" id="UP000663829">
    <property type="component" value="Unassembled WGS sequence"/>
</dbReference>
<proteinExistence type="predicted"/>
<organism evidence="1 3">
    <name type="scientific">Didymodactylos carnosus</name>
    <dbReference type="NCBI Taxonomy" id="1234261"/>
    <lineage>
        <taxon>Eukaryota</taxon>
        <taxon>Metazoa</taxon>
        <taxon>Spiralia</taxon>
        <taxon>Gnathifera</taxon>
        <taxon>Rotifera</taxon>
        <taxon>Eurotatoria</taxon>
        <taxon>Bdelloidea</taxon>
        <taxon>Philodinida</taxon>
        <taxon>Philodinidae</taxon>
        <taxon>Didymodactylos</taxon>
    </lineage>
</organism>
<reference evidence="1" key="1">
    <citation type="submission" date="2021-02" db="EMBL/GenBank/DDBJ databases">
        <authorList>
            <person name="Nowell W R."/>
        </authorList>
    </citation>
    <scope>NUCLEOTIDE SEQUENCE</scope>
</reference>
<sequence length="341" mass="39824">MNTVIIEPQSNHPAKMGLVNLKDLVEASAHKWYKENEKDSMKAKWGRTYNWKELVKEIDWRSLKVRHDPVVYQDLETPGTPKNHILFRSTFLNDTAREQEYNLRAERRTVSTCAFSIFEGYTTEQAANLELEVPLPKCVIEASTGFRREYTLEQSRDKQVEEELTWSVESNIKIPGLSQTTAELVVQEDEYKGTFEIKSYFSGEIRLKVFKDQQELLNLEFGDLEDIFPRDKGFRKDARGIYRITRGECKARFGISQKVELHQRELPGAEQYFKKLQDKEHEKQQQDDQRIINMNTNNNANSIDTVRNHNLKDYRPNGPLPMPSAPIIPYYNREIINATSN</sequence>
<gene>
    <name evidence="1" type="ORF">GPM918_LOCUS3165</name>
    <name evidence="2" type="ORF">SRO942_LOCUS3165</name>
</gene>
<dbReference type="PANTHER" id="PTHR39369:SF6">
    <property type="entry name" value="LIN-24 (TWENTY-FOUR) LIKE"/>
    <property type="match status" value="1"/>
</dbReference>
<comment type="caution">
    <text evidence="1">The sequence shown here is derived from an EMBL/GenBank/DDBJ whole genome shotgun (WGS) entry which is preliminary data.</text>
</comment>
<dbReference type="OrthoDB" id="5819442at2759"/>
<keyword evidence="3" id="KW-1185">Reference proteome</keyword>
<dbReference type="AlphaFoldDB" id="A0A813SF67"/>
<evidence type="ECO:0000313" key="2">
    <source>
        <dbReference type="EMBL" id="CAF3578705.1"/>
    </source>
</evidence>
<dbReference type="CDD" id="cd20237">
    <property type="entry name" value="PFM_LIN24-like"/>
    <property type="match status" value="1"/>
</dbReference>
<evidence type="ECO:0000313" key="1">
    <source>
        <dbReference type="EMBL" id="CAF0794253.1"/>
    </source>
</evidence>
<name>A0A813SF67_9BILA</name>
<dbReference type="EMBL" id="CAJNOQ010000378">
    <property type="protein sequence ID" value="CAF0794253.1"/>
    <property type="molecule type" value="Genomic_DNA"/>
</dbReference>
<dbReference type="SUPFAM" id="SSF56973">
    <property type="entry name" value="Aerolisin/ETX pore-forming domain"/>
    <property type="match status" value="1"/>
</dbReference>
<accession>A0A813SF67</accession>
<evidence type="ECO:0000313" key="3">
    <source>
        <dbReference type="Proteomes" id="UP000663829"/>
    </source>
</evidence>
<dbReference type="Proteomes" id="UP000681722">
    <property type="component" value="Unassembled WGS sequence"/>
</dbReference>
<dbReference type="EMBL" id="CAJOBC010000378">
    <property type="protein sequence ID" value="CAF3578705.1"/>
    <property type="molecule type" value="Genomic_DNA"/>
</dbReference>
<dbReference type="PANTHER" id="PTHR39369">
    <property type="entry name" value="LIN-24 (TWENTY-FOUR) LIKE"/>
    <property type="match status" value="1"/>
</dbReference>
<dbReference type="Gene3D" id="2.170.15.10">
    <property type="entry name" value="Proaerolysin, chain A, domain 3"/>
    <property type="match status" value="1"/>
</dbReference>
<protein>
    <submittedName>
        <fullName evidence="1">Uncharacterized protein</fullName>
    </submittedName>
</protein>